<dbReference type="Gene3D" id="3.90.226.10">
    <property type="entry name" value="2-enoyl-CoA Hydratase, Chain A, domain 1"/>
    <property type="match status" value="1"/>
</dbReference>
<dbReference type="AlphaFoldDB" id="A0A7D6I5Q0"/>
<evidence type="ECO:0000313" key="9">
    <source>
        <dbReference type="Proteomes" id="UP000510682"/>
    </source>
</evidence>
<keyword evidence="4" id="KW-0443">Lipid metabolism</keyword>
<dbReference type="GO" id="GO:0016853">
    <property type="term" value="F:isomerase activity"/>
    <property type="evidence" value="ECO:0007669"/>
    <property type="project" value="UniProtKB-KW"/>
</dbReference>
<evidence type="ECO:0000256" key="1">
    <source>
        <dbReference type="ARBA" id="ARBA00002994"/>
    </source>
</evidence>
<dbReference type="GO" id="GO:0006631">
    <property type="term" value="P:fatty acid metabolic process"/>
    <property type="evidence" value="ECO:0007669"/>
    <property type="project" value="UniProtKB-KW"/>
</dbReference>
<evidence type="ECO:0000256" key="6">
    <source>
        <dbReference type="ARBA" id="ARBA00023717"/>
    </source>
</evidence>
<dbReference type="InterPro" id="IPR001753">
    <property type="entry name" value="Enoyl-CoA_hydra/iso"/>
</dbReference>
<dbReference type="RefSeq" id="WP_180916151.1">
    <property type="nucleotide sequence ID" value="NZ_CP059165.1"/>
</dbReference>
<dbReference type="GO" id="GO:0004300">
    <property type="term" value="F:enoyl-CoA hydratase activity"/>
    <property type="evidence" value="ECO:0007669"/>
    <property type="project" value="UniProtKB-EC"/>
</dbReference>
<dbReference type="InterPro" id="IPR029045">
    <property type="entry name" value="ClpP/crotonase-like_dom_sf"/>
</dbReference>
<dbReference type="InterPro" id="IPR018376">
    <property type="entry name" value="Enoyl-CoA_hyd/isom_CS"/>
</dbReference>
<dbReference type="PANTHER" id="PTHR43802:SF1">
    <property type="entry name" value="IP11341P-RELATED"/>
    <property type="match status" value="1"/>
</dbReference>
<keyword evidence="9" id="KW-1185">Reference proteome</keyword>
<accession>A0A7D6I5Q0</accession>
<organism evidence="8 9">
    <name type="scientific">Mycobacterium vicinigordonae</name>
    <dbReference type="NCBI Taxonomy" id="1719132"/>
    <lineage>
        <taxon>Bacteria</taxon>
        <taxon>Bacillati</taxon>
        <taxon>Actinomycetota</taxon>
        <taxon>Actinomycetes</taxon>
        <taxon>Mycobacteriales</taxon>
        <taxon>Mycobacteriaceae</taxon>
        <taxon>Mycobacterium</taxon>
    </lineage>
</organism>
<evidence type="ECO:0000256" key="7">
    <source>
        <dbReference type="RuleBase" id="RU003707"/>
    </source>
</evidence>
<reference evidence="9" key="1">
    <citation type="submission" date="2020-07" db="EMBL/GenBank/DDBJ databases">
        <title>Description of Mycobacterium gordonae subsp. intergordonae subsp.nov. and Mycobacterium gordonae subsp. gordonae subsp. nov.</title>
        <authorList>
            <person name="Yu X."/>
        </authorList>
    </citation>
    <scope>NUCLEOTIDE SEQUENCE [LARGE SCALE GENOMIC DNA]</scope>
    <source>
        <strain evidence="9">24</strain>
    </source>
</reference>
<sequence length="270" mass="28457">MTTDVPVHKPVPGSVDIDVKVPVRGVAVIEIRRPPNNFFDAALISLIADIAHTLASDNDTRAIVVASQGKNFCAGADFNSVSGAAQISADEGARELYSAAARLFASELPLVAAVQGAAVGGGMGLALAADFRVAGPRSRFAANFSRIGLHHGFGMTVTMPRIVGTQYATDLLLTGRNIDGAEAFRVGLVDRLVDDDAIRDSAILLATELATTAPLALRSIRKTLRRGLAEAVATATDHERAEQAWLRATNDFAEGVRASADRRTPTFIGR</sequence>
<dbReference type="Proteomes" id="UP000510682">
    <property type="component" value="Chromosome"/>
</dbReference>
<dbReference type="PANTHER" id="PTHR43802">
    <property type="entry name" value="ENOYL-COA HYDRATASE"/>
    <property type="match status" value="1"/>
</dbReference>
<dbReference type="EMBL" id="CP059165">
    <property type="protein sequence ID" value="QLL07578.1"/>
    <property type="molecule type" value="Genomic_DNA"/>
</dbReference>
<comment type="similarity">
    <text evidence="2 7">Belongs to the enoyl-CoA hydratase/isomerase family.</text>
</comment>
<dbReference type="KEGG" id="mgor:H0P51_00660"/>
<dbReference type="Pfam" id="PF00378">
    <property type="entry name" value="ECH_1"/>
    <property type="match status" value="1"/>
</dbReference>
<proteinExistence type="inferred from homology"/>
<dbReference type="SUPFAM" id="SSF52096">
    <property type="entry name" value="ClpP/crotonase"/>
    <property type="match status" value="1"/>
</dbReference>
<comment type="catalytic activity">
    <reaction evidence="6">
        <text>a 4-saturated-(3S)-3-hydroxyacyl-CoA = a (3E)-enoyl-CoA + H2O</text>
        <dbReference type="Rhea" id="RHEA:20724"/>
        <dbReference type="ChEBI" id="CHEBI:15377"/>
        <dbReference type="ChEBI" id="CHEBI:58521"/>
        <dbReference type="ChEBI" id="CHEBI:137480"/>
        <dbReference type="EC" id="4.2.1.17"/>
    </reaction>
</comment>
<name>A0A7D6I5Q0_9MYCO</name>
<comment type="function">
    <text evidence="1">Could possibly oxidize fatty acids using specific components.</text>
</comment>
<keyword evidence="8" id="KW-0413">Isomerase</keyword>
<evidence type="ECO:0000256" key="5">
    <source>
        <dbReference type="ARBA" id="ARBA00023709"/>
    </source>
</evidence>
<evidence type="ECO:0000256" key="4">
    <source>
        <dbReference type="ARBA" id="ARBA00023098"/>
    </source>
</evidence>
<evidence type="ECO:0000256" key="2">
    <source>
        <dbReference type="ARBA" id="ARBA00005254"/>
    </source>
</evidence>
<protein>
    <submittedName>
        <fullName evidence="8">Enoyl-CoA hydratase/isomerase family protein</fullName>
    </submittedName>
</protein>
<gene>
    <name evidence="8" type="ORF">H0P51_00660</name>
</gene>
<dbReference type="CDD" id="cd06558">
    <property type="entry name" value="crotonase-like"/>
    <property type="match status" value="1"/>
</dbReference>
<evidence type="ECO:0000256" key="3">
    <source>
        <dbReference type="ARBA" id="ARBA00022832"/>
    </source>
</evidence>
<dbReference type="PROSITE" id="PS00166">
    <property type="entry name" value="ENOYL_COA_HYDRATASE"/>
    <property type="match status" value="1"/>
</dbReference>
<comment type="catalytic activity">
    <reaction evidence="5">
        <text>a (3S)-3-hydroxyacyl-CoA = a (2E)-enoyl-CoA + H2O</text>
        <dbReference type="Rhea" id="RHEA:16105"/>
        <dbReference type="ChEBI" id="CHEBI:15377"/>
        <dbReference type="ChEBI" id="CHEBI:57318"/>
        <dbReference type="ChEBI" id="CHEBI:58856"/>
        <dbReference type="EC" id="4.2.1.17"/>
    </reaction>
</comment>
<reference evidence="9" key="2">
    <citation type="submission" date="2023-07" db="EMBL/GenBank/DDBJ databases">
        <title>Description of Mycobacterium gordonae subsp. intergordonae subsp.nov. and Mycobacterium gordonae subsp. gordonae subsp. nov.</title>
        <authorList>
            <person name="Huang H."/>
        </authorList>
    </citation>
    <scope>NUCLEOTIDE SEQUENCE [LARGE SCALE GENOMIC DNA]</scope>
    <source>
        <strain evidence="9">24</strain>
    </source>
</reference>
<keyword evidence="3" id="KW-0276">Fatty acid metabolism</keyword>
<evidence type="ECO:0000313" key="8">
    <source>
        <dbReference type="EMBL" id="QLL07578.1"/>
    </source>
</evidence>